<dbReference type="AlphaFoldDB" id="A0AAV7HG33"/>
<sequence>MRQIEEATEAAIGLGFESRQEFLQLFGFERFVQPMRREDGLFEWLRDRLSPDVVQTPIRTCHISLYTQCVQTDVAARYISRSALITPFTATSFVPPIFKALNASTIRPNSTSDDPPSSTAFAAATFNSLAFLLLSSAT</sequence>
<protein>
    <submittedName>
        <fullName evidence="1">Uncharacterized protein</fullName>
    </submittedName>
</protein>
<organism evidence="1 2">
    <name type="scientific">Dendrobium chrysotoxum</name>
    <name type="common">Orchid</name>
    <dbReference type="NCBI Taxonomy" id="161865"/>
    <lineage>
        <taxon>Eukaryota</taxon>
        <taxon>Viridiplantae</taxon>
        <taxon>Streptophyta</taxon>
        <taxon>Embryophyta</taxon>
        <taxon>Tracheophyta</taxon>
        <taxon>Spermatophyta</taxon>
        <taxon>Magnoliopsida</taxon>
        <taxon>Liliopsida</taxon>
        <taxon>Asparagales</taxon>
        <taxon>Orchidaceae</taxon>
        <taxon>Epidendroideae</taxon>
        <taxon>Malaxideae</taxon>
        <taxon>Dendrobiinae</taxon>
        <taxon>Dendrobium</taxon>
    </lineage>
</organism>
<reference evidence="1 2" key="1">
    <citation type="journal article" date="2021" name="Hortic Res">
        <title>Chromosome-scale assembly of the Dendrobium chrysotoxum genome enhances the understanding of orchid evolution.</title>
        <authorList>
            <person name="Zhang Y."/>
            <person name="Zhang G.Q."/>
            <person name="Zhang D."/>
            <person name="Liu X.D."/>
            <person name="Xu X.Y."/>
            <person name="Sun W.H."/>
            <person name="Yu X."/>
            <person name="Zhu X."/>
            <person name="Wang Z.W."/>
            <person name="Zhao X."/>
            <person name="Zhong W.Y."/>
            <person name="Chen H."/>
            <person name="Yin W.L."/>
            <person name="Huang T."/>
            <person name="Niu S.C."/>
            <person name="Liu Z.J."/>
        </authorList>
    </citation>
    <scope>NUCLEOTIDE SEQUENCE [LARGE SCALE GENOMIC DNA]</scope>
    <source>
        <strain evidence="1">Lindl</strain>
    </source>
</reference>
<evidence type="ECO:0000313" key="2">
    <source>
        <dbReference type="Proteomes" id="UP000775213"/>
    </source>
</evidence>
<dbReference type="EMBL" id="JAGFBR010000005">
    <property type="protein sequence ID" value="KAH0466993.1"/>
    <property type="molecule type" value="Genomic_DNA"/>
</dbReference>
<proteinExistence type="predicted"/>
<dbReference type="Proteomes" id="UP000775213">
    <property type="component" value="Unassembled WGS sequence"/>
</dbReference>
<evidence type="ECO:0000313" key="1">
    <source>
        <dbReference type="EMBL" id="KAH0466993.1"/>
    </source>
</evidence>
<comment type="caution">
    <text evidence="1">The sequence shown here is derived from an EMBL/GenBank/DDBJ whole genome shotgun (WGS) entry which is preliminary data.</text>
</comment>
<accession>A0AAV7HG33</accession>
<keyword evidence="2" id="KW-1185">Reference proteome</keyword>
<gene>
    <name evidence="1" type="ORF">IEQ34_004231</name>
</gene>
<name>A0AAV7HG33_DENCH</name>